<evidence type="ECO:0000256" key="1">
    <source>
        <dbReference type="SAM" id="MobiDB-lite"/>
    </source>
</evidence>
<gene>
    <name evidence="2" type="ORF">AWZ03_002484</name>
</gene>
<comment type="caution">
    <text evidence="2">The sequence shown here is derived from an EMBL/GenBank/DDBJ whole genome shotgun (WGS) entry which is preliminary data.</text>
</comment>
<feature type="compositionally biased region" description="Polar residues" evidence="1">
    <location>
        <begin position="11"/>
        <end position="20"/>
    </location>
</feature>
<name>A0A484BTP4_DRONA</name>
<dbReference type="AlphaFoldDB" id="A0A484BTP4"/>
<evidence type="ECO:0000313" key="3">
    <source>
        <dbReference type="Proteomes" id="UP000295192"/>
    </source>
</evidence>
<dbReference type="Proteomes" id="UP000295192">
    <property type="component" value="Unassembled WGS sequence"/>
</dbReference>
<keyword evidence="3" id="KW-1185">Reference proteome</keyword>
<sequence>MKGSLQDEPINATNEPVNSTEESRFHVPQAKHKQNYEKSRSQLESHIRELLKIVESRDDLPAKKTPRNFVLEAQTKSWPTKRSNDRIKKPVKRNKRFEISTKLEKIYVPESTKPIFVRRYCRKPLPTPPPPTAEWPDLETAKRPCENCQTFDLSRAEDDPPLIREMKAAWNKIQLRNYYRFIIRRNERESKGLTQCGNKCSHNHCSHIICS</sequence>
<organism evidence="2 3">
    <name type="scientific">Drosophila navojoa</name>
    <name type="common">Fruit fly</name>
    <dbReference type="NCBI Taxonomy" id="7232"/>
    <lineage>
        <taxon>Eukaryota</taxon>
        <taxon>Metazoa</taxon>
        <taxon>Ecdysozoa</taxon>
        <taxon>Arthropoda</taxon>
        <taxon>Hexapoda</taxon>
        <taxon>Insecta</taxon>
        <taxon>Pterygota</taxon>
        <taxon>Neoptera</taxon>
        <taxon>Endopterygota</taxon>
        <taxon>Diptera</taxon>
        <taxon>Brachycera</taxon>
        <taxon>Muscomorpha</taxon>
        <taxon>Ephydroidea</taxon>
        <taxon>Drosophilidae</taxon>
        <taxon>Drosophila</taxon>
    </lineage>
</organism>
<evidence type="ECO:0000313" key="2">
    <source>
        <dbReference type="EMBL" id="TDG51121.1"/>
    </source>
</evidence>
<protein>
    <submittedName>
        <fullName evidence="2">Uncharacterized protein</fullName>
    </submittedName>
</protein>
<dbReference type="EMBL" id="LSRL02000011">
    <property type="protein sequence ID" value="TDG51121.1"/>
    <property type="molecule type" value="Genomic_DNA"/>
</dbReference>
<feature type="region of interest" description="Disordered" evidence="1">
    <location>
        <begin position="1"/>
        <end position="42"/>
    </location>
</feature>
<reference evidence="2 3" key="1">
    <citation type="journal article" date="2019" name="J. Hered.">
        <title>An Improved Genome Assembly for Drosophila navojoa, the Basal Species in the mojavensis Cluster.</title>
        <authorList>
            <person name="Vanderlinde T."/>
            <person name="Dupim E.G."/>
            <person name="Nazario-Yepiz N.O."/>
            <person name="Carvalho A.B."/>
        </authorList>
    </citation>
    <scope>NUCLEOTIDE SEQUENCE [LARGE SCALE GENOMIC DNA]</scope>
    <source>
        <strain evidence="2">Navoj_Jal97</strain>
        <tissue evidence="2">Whole organism</tissue>
    </source>
</reference>
<accession>A0A484BTP4</accession>
<proteinExistence type="predicted"/>